<dbReference type="Gene3D" id="3.30.70.330">
    <property type="match status" value="6"/>
</dbReference>
<feature type="domain" description="RRM" evidence="7">
    <location>
        <begin position="527"/>
        <end position="600"/>
    </location>
</feature>
<protein>
    <submittedName>
        <fullName evidence="10">Probable RNA-binding protein 19 (inferred by orthology to a human protein)</fullName>
    </submittedName>
</protein>
<gene>
    <name evidence="8" type="ORF">NBR_LOCUS310</name>
</gene>
<dbReference type="PANTHER" id="PTHR48039">
    <property type="entry name" value="RNA-BINDING MOTIF PROTEIN 14B"/>
    <property type="match status" value="1"/>
</dbReference>
<dbReference type="EMBL" id="UYSL01000108">
    <property type="protein sequence ID" value="VDL62772.1"/>
    <property type="molecule type" value="Genomic_DNA"/>
</dbReference>
<reference evidence="8 9" key="2">
    <citation type="submission" date="2018-11" db="EMBL/GenBank/DDBJ databases">
        <authorList>
            <consortium name="Pathogen Informatics"/>
        </authorList>
    </citation>
    <scope>NUCLEOTIDE SEQUENCE [LARGE SCALE GENOMIC DNA]</scope>
</reference>
<dbReference type="PROSITE" id="PS50102">
    <property type="entry name" value="RRM"/>
    <property type="match status" value="5"/>
</dbReference>
<organism evidence="10">
    <name type="scientific">Nippostrongylus brasiliensis</name>
    <name type="common">Rat hookworm</name>
    <dbReference type="NCBI Taxonomy" id="27835"/>
    <lineage>
        <taxon>Eukaryota</taxon>
        <taxon>Metazoa</taxon>
        <taxon>Ecdysozoa</taxon>
        <taxon>Nematoda</taxon>
        <taxon>Chromadorea</taxon>
        <taxon>Rhabditida</taxon>
        <taxon>Rhabditina</taxon>
        <taxon>Rhabditomorpha</taxon>
        <taxon>Strongyloidea</taxon>
        <taxon>Heligmosomidae</taxon>
        <taxon>Nippostrongylus</taxon>
    </lineage>
</organism>
<feature type="domain" description="RRM" evidence="7">
    <location>
        <begin position="801"/>
        <end position="881"/>
    </location>
</feature>
<evidence type="ECO:0000256" key="4">
    <source>
        <dbReference type="ARBA" id="ARBA00023242"/>
    </source>
</evidence>
<evidence type="ECO:0000256" key="2">
    <source>
        <dbReference type="ARBA" id="ARBA00022737"/>
    </source>
</evidence>
<evidence type="ECO:0000313" key="8">
    <source>
        <dbReference type="EMBL" id="VDL62772.1"/>
    </source>
</evidence>
<evidence type="ECO:0000256" key="1">
    <source>
        <dbReference type="ARBA" id="ARBA00004123"/>
    </source>
</evidence>
<dbReference type="PANTHER" id="PTHR48039:SF5">
    <property type="entry name" value="RNA-BINDING PROTEIN 28"/>
    <property type="match status" value="1"/>
</dbReference>
<keyword evidence="3 5" id="KW-0694">RNA-binding</keyword>
<keyword evidence="2" id="KW-0677">Repeat</keyword>
<sequence length="918" mass="103072">MSTRLIVKSLPPSCTEASLRSFFKKYGTLSDCTLKYTKEGKFRRFAFVGFDSEENARKALHETNQSYMGSARLQVEECKPFGDANKPRAWSQYSKDSSAYKRKQTGTDVLEENEKSSKADEVERKKQKLDPQYREFLEVQGKKCDEEQKVTVPSSAGDNGKLVEELMEGISGDTKLSLIFTGLPSSIKPKNLKEWLSPVRVKAMKIVKNDSFAAAFITFSRPPDVRRALQRDQEFIGGYKVSVHFDLYALKIVILTISKVKADEEVSAHEDLPEEDMPSRETEESLSLKSVFILDNYHERENIPVVEKSTFSFTYPRQLLLPINNRTIKAKVREALLETGRLFVRNLPFTTKEEDLHFFFKKYGEIADIEVIIDKKTGKCKGFAIVEFVFPESAVAAYAAADGAIFKGRMMHILPGAEKREKKEEEKPGASEKTSYKKEKAAKLKANAVKSHSWNALFLGPNAIADTLAEKLGVEKGDLLNSEGGESAGVRLALAETRLVRETREFFLANGVCLDAFSRPAAKRSNTVMIAKNLPAGVQAEELERMFGKFGDVRKVLIPPEGGISAIIVMGNVVDAKKAFKALAYSRFRTQPLYLEWAPGDAIEESPAEKKEASIECEPQSVDESAGKKKKNKREMTYEEKKAEKRKRRGEAADVAEDEAPPVPSSTKSEADDVVGAEENVQQQSAEHVKDDANEDVIEPLSTVFVKNLSFDTTDESLDKLFRQVSVSKKLNPADPSKSLSMGFGFVQFYTNEEAKRAVKEMQGELLNGHSLDLKISHRELDSTDELKRKAVAATEQGNCTKLLVRNIPFQASLKEVESLFASFGEVKSIRIPKKVGSRDQHRGFGFVDFISTGEAKRAFDALVHSTHVYGRRLVLEWAKTDDSVQELREKTAEKFRYSRLKLCFLLNYTMICFRQGK</sequence>
<evidence type="ECO:0000313" key="9">
    <source>
        <dbReference type="Proteomes" id="UP000271162"/>
    </source>
</evidence>
<feature type="compositionally biased region" description="Basic and acidic residues" evidence="6">
    <location>
        <begin position="634"/>
        <end position="643"/>
    </location>
</feature>
<feature type="region of interest" description="Disordered" evidence="6">
    <location>
        <begin position="605"/>
        <end position="673"/>
    </location>
</feature>
<evidence type="ECO:0000256" key="5">
    <source>
        <dbReference type="PROSITE-ProRule" id="PRU00176"/>
    </source>
</evidence>
<accession>A0A0N4XCV6</accession>
<feature type="domain" description="RRM" evidence="7">
    <location>
        <begin position="340"/>
        <end position="418"/>
    </location>
</feature>
<keyword evidence="4" id="KW-0539">Nucleus</keyword>
<dbReference type="SUPFAM" id="SSF54928">
    <property type="entry name" value="RNA-binding domain, RBD"/>
    <property type="match status" value="5"/>
</dbReference>
<feature type="compositionally biased region" description="Basic and acidic residues" evidence="6">
    <location>
        <begin position="112"/>
        <end position="126"/>
    </location>
</feature>
<dbReference type="InterPro" id="IPR000504">
    <property type="entry name" value="RRM_dom"/>
</dbReference>
<dbReference type="AlphaFoldDB" id="A0A0N4XCV6"/>
<dbReference type="SMART" id="SM00360">
    <property type="entry name" value="RRM"/>
    <property type="match status" value="6"/>
</dbReference>
<name>A0A0N4XCV6_NIPBR</name>
<dbReference type="InterPro" id="IPR034421">
    <property type="entry name" value="RBM19_RRM6"/>
</dbReference>
<feature type="region of interest" description="Disordered" evidence="6">
    <location>
        <begin position="92"/>
        <end position="126"/>
    </location>
</feature>
<dbReference type="GO" id="GO:0005730">
    <property type="term" value="C:nucleolus"/>
    <property type="evidence" value="ECO:0007669"/>
    <property type="project" value="TreeGrafter"/>
</dbReference>
<feature type="domain" description="RRM" evidence="7">
    <location>
        <begin position="702"/>
        <end position="779"/>
    </location>
</feature>
<dbReference type="InterPro" id="IPR034423">
    <property type="entry name" value="RBM19_RRM5"/>
</dbReference>
<keyword evidence="9" id="KW-1185">Reference proteome</keyword>
<dbReference type="InterPro" id="IPR012677">
    <property type="entry name" value="Nucleotide-bd_a/b_plait_sf"/>
</dbReference>
<proteinExistence type="predicted"/>
<dbReference type="InterPro" id="IPR051945">
    <property type="entry name" value="RRM_MRD1_RNA_proc_ribogen"/>
</dbReference>
<dbReference type="STRING" id="27835.A0A0N4XCV6"/>
<dbReference type="GO" id="GO:0003729">
    <property type="term" value="F:mRNA binding"/>
    <property type="evidence" value="ECO:0007669"/>
    <property type="project" value="TreeGrafter"/>
</dbReference>
<feature type="domain" description="RRM" evidence="7">
    <location>
        <begin position="3"/>
        <end position="80"/>
    </location>
</feature>
<feature type="region of interest" description="Disordered" evidence="6">
    <location>
        <begin position="417"/>
        <end position="436"/>
    </location>
</feature>
<evidence type="ECO:0000256" key="6">
    <source>
        <dbReference type="SAM" id="MobiDB-lite"/>
    </source>
</evidence>
<dbReference type="WBParaSite" id="NBR_0000030901-mRNA-1">
    <property type="protein sequence ID" value="NBR_0000030901-mRNA-1"/>
    <property type="gene ID" value="NBR_0000030901"/>
</dbReference>
<comment type="subcellular location">
    <subcellularLocation>
        <location evidence="1">Nucleus</location>
    </subcellularLocation>
</comment>
<dbReference type="InterPro" id="IPR035979">
    <property type="entry name" value="RBD_domain_sf"/>
</dbReference>
<dbReference type="CDD" id="cd12317">
    <property type="entry name" value="RRM4_RBM19_RRM3_MRD1"/>
    <property type="match status" value="1"/>
</dbReference>
<evidence type="ECO:0000259" key="7">
    <source>
        <dbReference type="PROSITE" id="PS50102"/>
    </source>
</evidence>
<evidence type="ECO:0000313" key="10">
    <source>
        <dbReference type="WBParaSite" id="NBR_0000030901-mRNA-1"/>
    </source>
</evidence>
<evidence type="ECO:0000256" key="3">
    <source>
        <dbReference type="ARBA" id="ARBA00022884"/>
    </source>
</evidence>
<dbReference type="Proteomes" id="UP000271162">
    <property type="component" value="Unassembled WGS sequence"/>
</dbReference>
<reference evidence="10" key="1">
    <citation type="submission" date="2017-02" db="UniProtKB">
        <authorList>
            <consortium name="WormBaseParasite"/>
        </authorList>
    </citation>
    <scope>IDENTIFICATION</scope>
</reference>
<dbReference type="OMA" id="FNNTCIQ"/>
<dbReference type="Pfam" id="PF00076">
    <property type="entry name" value="RRM_1"/>
    <property type="match status" value="5"/>
</dbReference>
<dbReference type="CDD" id="cd12318">
    <property type="entry name" value="RRM5_RBM19_like"/>
    <property type="match status" value="1"/>
</dbReference>
<dbReference type="CDD" id="cd12571">
    <property type="entry name" value="RRM6_RBM19"/>
    <property type="match status" value="1"/>
</dbReference>